<organism evidence="2 3">
    <name type="scientific">Rotaria sordida</name>
    <dbReference type="NCBI Taxonomy" id="392033"/>
    <lineage>
        <taxon>Eukaryota</taxon>
        <taxon>Metazoa</taxon>
        <taxon>Spiralia</taxon>
        <taxon>Gnathifera</taxon>
        <taxon>Rotifera</taxon>
        <taxon>Eurotatoria</taxon>
        <taxon>Bdelloidea</taxon>
        <taxon>Philodinida</taxon>
        <taxon>Philodinidae</taxon>
        <taxon>Rotaria</taxon>
    </lineage>
</organism>
<evidence type="ECO:0008006" key="4">
    <source>
        <dbReference type="Google" id="ProtNLM"/>
    </source>
</evidence>
<protein>
    <recommendedName>
        <fullName evidence="4">Mono(ADP-ribosyl)transferase</fullName>
    </recommendedName>
</protein>
<dbReference type="AlphaFoldDB" id="A0A815W5F8"/>
<proteinExistence type="predicted"/>
<dbReference type="Gene3D" id="3.90.176.10">
    <property type="entry name" value="Toxin ADP-ribosyltransferase, Chain A, domain 1"/>
    <property type="match status" value="1"/>
</dbReference>
<reference evidence="2" key="1">
    <citation type="submission" date="2021-02" db="EMBL/GenBank/DDBJ databases">
        <authorList>
            <person name="Nowell W R."/>
        </authorList>
    </citation>
    <scope>NUCLEOTIDE SEQUENCE</scope>
</reference>
<dbReference type="EMBL" id="CAJNOU010009153">
    <property type="protein sequence ID" value="CAF1544094.1"/>
    <property type="molecule type" value="Genomic_DNA"/>
</dbReference>
<evidence type="ECO:0000313" key="1">
    <source>
        <dbReference type="EMBL" id="CAF1400298.1"/>
    </source>
</evidence>
<dbReference type="SUPFAM" id="SSF56399">
    <property type="entry name" value="ADP-ribosylation"/>
    <property type="match status" value="1"/>
</dbReference>
<dbReference type="Proteomes" id="UP000663889">
    <property type="component" value="Unassembled WGS sequence"/>
</dbReference>
<evidence type="ECO:0000313" key="3">
    <source>
        <dbReference type="Proteomes" id="UP000663889"/>
    </source>
</evidence>
<dbReference type="PROSITE" id="PS51996">
    <property type="entry name" value="TR_MART"/>
    <property type="match status" value="1"/>
</dbReference>
<evidence type="ECO:0000313" key="2">
    <source>
        <dbReference type="EMBL" id="CAF1544094.1"/>
    </source>
</evidence>
<comment type="caution">
    <text evidence="2">The sequence shown here is derived from an EMBL/GenBank/DDBJ whole genome shotgun (WGS) entry which is preliminary data.</text>
</comment>
<accession>A0A815W5F8</accession>
<sequence length="153" mass="16985">MALNKLPTAKGNVWRAVPGNVAGDYKKNQILTWWSITSCSTSADVVKAFLKPNQEATLFMVEAINGKNIAGYTMYPDEHEVILGVGTQLRVKDIGFQHGNLRVVHLEEVDENADDDQEELAAAMATTYVTPKPSKPSSQSTLRESFMYFPCFQ</sequence>
<gene>
    <name evidence="1" type="ORF">RFH988_LOCUS34811</name>
    <name evidence="2" type="ORF">SEV965_LOCUS38307</name>
</gene>
<name>A0A815W5F8_9BILA</name>
<dbReference type="Proteomes" id="UP000663882">
    <property type="component" value="Unassembled WGS sequence"/>
</dbReference>
<dbReference type="OrthoDB" id="10357739at2759"/>
<dbReference type="EMBL" id="CAJNOO010004992">
    <property type="protein sequence ID" value="CAF1400298.1"/>
    <property type="molecule type" value="Genomic_DNA"/>
</dbReference>